<evidence type="ECO:0000256" key="5">
    <source>
        <dbReference type="ARBA" id="ARBA00022801"/>
    </source>
</evidence>
<evidence type="ECO:0000313" key="11">
    <source>
        <dbReference type="Proteomes" id="UP001323798"/>
    </source>
</evidence>
<dbReference type="InterPro" id="IPR002716">
    <property type="entry name" value="PIN_dom"/>
</dbReference>
<gene>
    <name evidence="8" type="primary">vapC</name>
    <name evidence="10" type="ORF">SM116_16655</name>
</gene>
<keyword evidence="11" id="KW-1185">Reference proteome</keyword>
<keyword evidence="8" id="KW-0800">Toxin</keyword>
<dbReference type="InterPro" id="IPR050556">
    <property type="entry name" value="Type_II_TA_system_RNase"/>
</dbReference>
<comment type="cofactor">
    <cofactor evidence="1 8">
        <name>Mg(2+)</name>
        <dbReference type="ChEBI" id="CHEBI:18420"/>
    </cofactor>
</comment>
<dbReference type="InterPro" id="IPR022907">
    <property type="entry name" value="VapC_family"/>
</dbReference>
<evidence type="ECO:0000256" key="3">
    <source>
        <dbReference type="ARBA" id="ARBA00022722"/>
    </source>
</evidence>
<evidence type="ECO:0000256" key="6">
    <source>
        <dbReference type="ARBA" id="ARBA00022842"/>
    </source>
</evidence>
<evidence type="ECO:0000256" key="1">
    <source>
        <dbReference type="ARBA" id="ARBA00001946"/>
    </source>
</evidence>
<keyword evidence="6 8" id="KW-0460">Magnesium</keyword>
<dbReference type="PANTHER" id="PTHR33653:SF1">
    <property type="entry name" value="RIBONUCLEASE VAPC2"/>
    <property type="match status" value="1"/>
</dbReference>
<comment type="function">
    <text evidence="8">Toxic component of a toxin-antitoxin (TA) system. An RNase.</text>
</comment>
<dbReference type="PANTHER" id="PTHR33653">
    <property type="entry name" value="RIBONUCLEASE VAPC2"/>
    <property type="match status" value="1"/>
</dbReference>
<keyword evidence="4 8" id="KW-0479">Metal-binding</keyword>
<keyword evidence="5 8" id="KW-0378">Hydrolase</keyword>
<keyword evidence="2 8" id="KW-1277">Toxin-antitoxin system</keyword>
<feature type="binding site" evidence="8">
    <location>
        <position position="102"/>
    </location>
    <ligand>
        <name>Mg(2+)</name>
        <dbReference type="ChEBI" id="CHEBI:18420"/>
    </ligand>
</feature>
<evidence type="ECO:0000313" key="10">
    <source>
        <dbReference type="EMBL" id="WPR89369.1"/>
    </source>
</evidence>
<dbReference type="InterPro" id="IPR029060">
    <property type="entry name" value="PIN-like_dom_sf"/>
</dbReference>
<proteinExistence type="inferred from homology"/>
<name>A0ABZ0SJ23_9MICO</name>
<evidence type="ECO:0000256" key="2">
    <source>
        <dbReference type="ARBA" id="ARBA00022649"/>
    </source>
</evidence>
<reference evidence="10 11" key="1">
    <citation type="submission" date="2023-11" db="EMBL/GenBank/DDBJ databases">
        <title>Genome sequence of Microbacterium rhizosphaerae KACC 19337.</title>
        <authorList>
            <person name="Choi H."/>
            <person name="Kim S."/>
            <person name="Kim Y."/>
            <person name="Kwon S.-W."/>
            <person name="Heo J."/>
        </authorList>
    </citation>
    <scope>NUCLEOTIDE SEQUENCE [LARGE SCALE GENOMIC DNA]</scope>
    <source>
        <strain evidence="10 11">KACC 19337</strain>
    </source>
</reference>
<protein>
    <recommendedName>
        <fullName evidence="8">Ribonuclease VapC</fullName>
        <shortName evidence="8">RNase VapC</shortName>
        <ecNumber evidence="8">3.1.-.-</ecNumber>
    </recommendedName>
    <alternativeName>
        <fullName evidence="8">Toxin VapC</fullName>
    </alternativeName>
</protein>
<evidence type="ECO:0000256" key="7">
    <source>
        <dbReference type="ARBA" id="ARBA00038093"/>
    </source>
</evidence>
<sequence>MIIVDTNVWSETLRAVPDPHVLRWFRANAADLYMPALVVHELVFGIELLPDGRKRTQLEPHVHAMIARIARRVLPYDADTARTHAALRAAARLAGREPSAQDGQIAAHAAHHNAALATRNTTDFAGLNITLVNPWDVR</sequence>
<accession>A0ABZ0SJ23</accession>
<evidence type="ECO:0000259" key="9">
    <source>
        <dbReference type="Pfam" id="PF01850"/>
    </source>
</evidence>
<dbReference type="RefSeq" id="WP_320942085.1">
    <property type="nucleotide sequence ID" value="NZ_BAABEU010000001.1"/>
</dbReference>
<dbReference type="Proteomes" id="UP001323798">
    <property type="component" value="Chromosome"/>
</dbReference>
<dbReference type="SUPFAM" id="SSF88723">
    <property type="entry name" value="PIN domain-like"/>
    <property type="match status" value="1"/>
</dbReference>
<dbReference type="EMBL" id="CP139368">
    <property type="protein sequence ID" value="WPR89369.1"/>
    <property type="molecule type" value="Genomic_DNA"/>
</dbReference>
<dbReference type="EC" id="3.1.-.-" evidence="8"/>
<feature type="binding site" evidence="8">
    <location>
        <position position="5"/>
    </location>
    <ligand>
        <name>Mg(2+)</name>
        <dbReference type="ChEBI" id="CHEBI:18420"/>
    </ligand>
</feature>
<keyword evidence="3 8" id="KW-0540">Nuclease</keyword>
<comment type="similarity">
    <text evidence="7 8">Belongs to the PINc/VapC protein family.</text>
</comment>
<feature type="domain" description="PIN" evidence="9">
    <location>
        <begin position="2"/>
        <end position="121"/>
    </location>
</feature>
<dbReference type="HAMAP" id="MF_00265">
    <property type="entry name" value="VapC_Nob1"/>
    <property type="match status" value="1"/>
</dbReference>
<organism evidence="10 11">
    <name type="scientific">Microbacterium rhizosphaerae</name>
    <dbReference type="NCBI Taxonomy" id="1678237"/>
    <lineage>
        <taxon>Bacteria</taxon>
        <taxon>Bacillati</taxon>
        <taxon>Actinomycetota</taxon>
        <taxon>Actinomycetes</taxon>
        <taxon>Micrococcales</taxon>
        <taxon>Microbacteriaceae</taxon>
        <taxon>Microbacterium</taxon>
    </lineage>
</organism>
<dbReference type="Gene3D" id="3.40.50.1010">
    <property type="entry name" value="5'-nuclease"/>
    <property type="match status" value="1"/>
</dbReference>
<evidence type="ECO:0000256" key="8">
    <source>
        <dbReference type="HAMAP-Rule" id="MF_00265"/>
    </source>
</evidence>
<dbReference type="Pfam" id="PF01850">
    <property type="entry name" value="PIN"/>
    <property type="match status" value="1"/>
</dbReference>
<evidence type="ECO:0000256" key="4">
    <source>
        <dbReference type="ARBA" id="ARBA00022723"/>
    </source>
</evidence>